<accession>A0AAQ3MNY5</accession>
<dbReference type="InterPro" id="IPR040608">
    <property type="entry name" value="Snf8/Vps36"/>
</dbReference>
<protein>
    <recommendedName>
        <fullName evidence="4">Vacuolar protein sorting-associated protein</fullName>
    </recommendedName>
</protein>
<reference evidence="2 3" key="1">
    <citation type="journal article" date="2023" name="Life. Sci Alliance">
        <title>Evolutionary insights into 3D genome organization and epigenetic landscape of Vigna mungo.</title>
        <authorList>
            <person name="Junaid A."/>
            <person name="Singh B."/>
            <person name="Bhatia S."/>
        </authorList>
    </citation>
    <scope>NUCLEOTIDE SEQUENCE [LARGE SCALE GENOMIC DNA]</scope>
    <source>
        <strain evidence="2">Urdbean</strain>
    </source>
</reference>
<dbReference type="Gene3D" id="1.10.10.10">
    <property type="entry name" value="Winged helix-like DNA-binding domain superfamily/Winged helix DNA-binding domain"/>
    <property type="match status" value="2"/>
</dbReference>
<gene>
    <name evidence="2" type="ORF">V8G54_033740</name>
</gene>
<name>A0AAQ3MNY5_VIGMU</name>
<dbReference type="InterPro" id="IPR016689">
    <property type="entry name" value="ESCRT-2_cplx_Snf8"/>
</dbReference>
<proteinExistence type="inferred from homology"/>
<dbReference type="AlphaFoldDB" id="A0AAQ3MNY5"/>
<organism evidence="2 3">
    <name type="scientific">Vigna mungo</name>
    <name type="common">Black gram</name>
    <name type="synonym">Phaseolus mungo</name>
    <dbReference type="NCBI Taxonomy" id="3915"/>
    <lineage>
        <taxon>Eukaryota</taxon>
        <taxon>Viridiplantae</taxon>
        <taxon>Streptophyta</taxon>
        <taxon>Embryophyta</taxon>
        <taxon>Tracheophyta</taxon>
        <taxon>Spermatophyta</taxon>
        <taxon>Magnoliopsida</taxon>
        <taxon>eudicotyledons</taxon>
        <taxon>Gunneridae</taxon>
        <taxon>Pentapetalae</taxon>
        <taxon>rosids</taxon>
        <taxon>fabids</taxon>
        <taxon>Fabales</taxon>
        <taxon>Fabaceae</taxon>
        <taxon>Papilionoideae</taxon>
        <taxon>50 kb inversion clade</taxon>
        <taxon>NPAAA clade</taxon>
        <taxon>indigoferoid/millettioid clade</taxon>
        <taxon>Phaseoleae</taxon>
        <taxon>Vigna</taxon>
    </lineage>
</organism>
<evidence type="ECO:0000256" key="1">
    <source>
        <dbReference type="ARBA" id="ARBA00009834"/>
    </source>
</evidence>
<dbReference type="Gene3D" id="6.10.140.180">
    <property type="match status" value="1"/>
</dbReference>
<dbReference type="FunFam" id="1.10.10.10:FF:000363">
    <property type="entry name" value="Vacuolar protein sorting-associated protein"/>
    <property type="match status" value="1"/>
</dbReference>
<dbReference type="SUPFAM" id="SSF46785">
    <property type="entry name" value="Winged helix' DNA-binding domain"/>
    <property type="match status" value="2"/>
</dbReference>
<dbReference type="Proteomes" id="UP001374535">
    <property type="component" value="Chromosome 10"/>
</dbReference>
<dbReference type="PIRSF" id="PIRSF017215">
    <property type="entry name" value="ESCRT2_Vps22"/>
    <property type="match status" value="1"/>
</dbReference>
<dbReference type="InterPro" id="IPR036388">
    <property type="entry name" value="WH-like_DNA-bd_sf"/>
</dbReference>
<dbReference type="PANTHER" id="PTHR12806">
    <property type="entry name" value="EAP30 SUBUNIT OF ELL COMPLEX"/>
    <property type="match status" value="1"/>
</dbReference>
<evidence type="ECO:0000313" key="3">
    <source>
        <dbReference type="Proteomes" id="UP001374535"/>
    </source>
</evidence>
<sequence length="283" mass="31873">MRRRPGIGGLQTHAAARDQFRLLGENVAKIRTDLMKEQLATFRSQLEDFARKHKNDIRKNPAFRSQFHEMCAKVGVDPLASNKGFWAELLGIGDFYYELGVQIVDICLATRAHNGGLINLQELCHLLRQRRKSDRGVVSEDDCLRAISKLKVVAHKLDHALFEFDVDNVCLTQILVYKVSVIPYVLGSGFEVISVGKRKLVRSVPTELNKDHNEILELAQGQGFVTVDEVERRLSWSSGRAIDALDTLLDEGLAMIDDGHRDGRRRYWFPCVSPISSSTAVDS</sequence>
<comment type="similarity">
    <text evidence="1">Belongs to the SNF8 family.</text>
</comment>
<dbReference type="GO" id="GO:0000814">
    <property type="term" value="C:ESCRT II complex"/>
    <property type="evidence" value="ECO:0007669"/>
    <property type="project" value="InterPro"/>
</dbReference>
<dbReference type="GO" id="GO:0043328">
    <property type="term" value="P:protein transport to vacuole involved in ubiquitin-dependent protein catabolic process via the multivesicular body sorting pathway"/>
    <property type="evidence" value="ECO:0007669"/>
    <property type="project" value="TreeGrafter"/>
</dbReference>
<dbReference type="Pfam" id="PF04157">
    <property type="entry name" value="EAP30"/>
    <property type="match status" value="1"/>
</dbReference>
<dbReference type="EMBL" id="CP144691">
    <property type="protein sequence ID" value="WVY94652.1"/>
    <property type="molecule type" value="Genomic_DNA"/>
</dbReference>
<evidence type="ECO:0000313" key="2">
    <source>
        <dbReference type="EMBL" id="WVY94652.1"/>
    </source>
</evidence>
<evidence type="ECO:0008006" key="4">
    <source>
        <dbReference type="Google" id="ProtNLM"/>
    </source>
</evidence>
<keyword evidence="3" id="KW-1185">Reference proteome</keyword>
<dbReference type="PANTHER" id="PTHR12806:SF0">
    <property type="entry name" value="VACUOLAR-SORTING PROTEIN SNF8"/>
    <property type="match status" value="1"/>
</dbReference>
<dbReference type="InterPro" id="IPR036390">
    <property type="entry name" value="WH_DNA-bd_sf"/>
</dbReference>